<feature type="region of interest" description="Disordered" evidence="1">
    <location>
        <begin position="89"/>
        <end position="119"/>
    </location>
</feature>
<protein>
    <submittedName>
        <fullName evidence="2">Uncharacterized protein</fullName>
    </submittedName>
</protein>
<evidence type="ECO:0000313" key="3">
    <source>
        <dbReference type="Proteomes" id="UP000322530"/>
    </source>
</evidence>
<sequence>MQEDLTVEVIRDQWERIRRRIRTVRDGAKVSALLSGCVPVMIEQEAKPPCLVLQAMADFHFKNLQPYVEQGIVTKVIIDVVGQPCQLRIDPPRPRPPLRPHAGKLASEMSHQSDPPQEHKKHRFEHILSRAEIFTEWEEIVQAVCYQPHGSALGSALKRCKPQRVEMQETPGLLILQTKNESAATLLKDATNSAMLPLTLLPVLGRVYRVQVQLIHSDSGKH</sequence>
<dbReference type="EMBL" id="BIXY01000056">
    <property type="protein sequence ID" value="GCF09994.1"/>
    <property type="molecule type" value="Genomic_DNA"/>
</dbReference>
<name>A0A5A5TGE8_9CHLR</name>
<proteinExistence type="predicted"/>
<dbReference type="OrthoDB" id="9827514at2"/>
<gene>
    <name evidence="2" type="ORF">KDI_35580</name>
</gene>
<dbReference type="RefSeq" id="WP_149402894.1">
    <property type="nucleotide sequence ID" value="NZ_BIXY01000056.1"/>
</dbReference>
<evidence type="ECO:0000256" key="1">
    <source>
        <dbReference type="SAM" id="MobiDB-lite"/>
    </source>
</evidence>
<evidence type="ECO:0000313" key="2">
    <source>
        <dbReference type="EMBL" id="GCF09994.1"/>
    </source>
</evidence>
<keyword evidence="3" id="KW-1185">Reference proteome</keyword>
<dbReference type="Proteomes" id="UP000322530">
    <property type="component" value="Unassembled WGS sequence"/>
</dbReference>
<comment type="caution">
    <text evidence="2">The sequence shown here is derived from an EMBL/GenBank/DDBJ whole genome shotgun (WGS) entry which is preliminary data.</text>
</comment>
<organism evidence="2 3">
    <name type="scientific">Dictyobacter arantiisoli</name>
    <dbReference type="NCBI Taxonomy" id="2014874"/>
    <lineage>
        <taxon>Bacteria</taxon>
        <taxon>Bacillati</taxon>
        <taxon>Chloroflexota</taxon>
        <taxon>Ktedonobacteria</taxon>
        <taxon>Ktedonobacterales</taxon>
        <taxon>Dictyobacteraceae</taxon>
        <taxon>Dictyobacter</taxon>
    </lineage>
</organism>
<accession>A0A5A5TGE8</accession>
<dbReference type="AlphaFoldDB" id="A0A5A5TGE8"/>
<reference evidence="2 3" key="1">
    <citation type="submission" date="2019-01" db="EMBL/GenBank/DDBJ databases">
        <title>Draft genome sequence of Dictyobacter sp. Uno17.</title>
        <authorList>
            <person name="Wang C.M."/>
            <person name="Zheng Y."/>
            <person name="Sakai Y."/>
            <person name="Abe K."/>
            <person name="Yokota A."/>
            <person name="Yabe S."/>
        </authorList>
    </citation>
    <scope>NUCLEOTIDE SEQUENCE [LARGE SCALE GENOMIC DNA]</scope>
    <source>
        <strain evidence="2 3">Uno17</strain>
    </source>
</reference>